<dbReference type="PROSITE" id="PS50102">
    <property type="entry name" value="RRM"/>
    <property type="match status" value="1"/>
</dbReference>
<dbReference type="GO" id="GO:0005681">
    <property type="term" value="C:spliceosomal complex"/>
    <property type="evidence" value="ECO:0007669"/>
    <property type="project" value="TreeGrafter"/>
</dbReference>
<evidence type="ECO:0000259" key="4">
    <source>
        <dbReference type="PROSITE" id="PS51025"/>
    </source>
</evidence>
<dbReference type="SMART" id="SM00311">
    <property type="entry name" value="PWI"/>
    <property type="match status" value="1"/>
</dbReference>
<dbReference type="CDD" id="cd12446">
    <property type="entry name" value="RRM_RBM25"/>
    <property type="match status" value="1"/>
</dbReference>
<feature type="compositionally biased region" description="Low complexity" evidence="2">
    <location>
        <begin position="694"/>
        <end position="706"/>
    </location>
</feature>
<feature type="compositionally biased region" description="Basic and acidic residues" evidence="2">
    <location>
        <begin position="536"/>
        <end position="579"/>
    </location>
</feature>
<dbReference type="GO" id="GO:0003729">
    <property type="term" value="F:mRNA binding"/>
    <property type="evidence" value="ECO:0007669"/>
    <property type="project" value="TreeGrafter"/>
</dbReference>
<dbReference type="SMART" id="SM00360">
    <property type="entry name" value="RRM"/>
    <property type="match status" value="1"/>
</dbReference>
<feature type="region of interest" description="Disordered" evidence="2">
    <location>
        <begin position="660"/>
        <end position="706"/>
    </location>
</feature>
<dbReference type="PANTHER" id="PTHR18806">
    <property type="entry name" value="RBM25 PROTEIN"/>
    <property type="match status" value="1"/>
</dbReference>
<dbReference type="EMBL" id="CAJVCH010068352">
    <property type="protein sequence ID" value="CAG7720208.1"/>
    <property type="molecule type" value="Genomic_DNA"/>
</dbReference>
<dbReference type="PROSITE" id="PS51025">
    <property type="entry name" value="PWI"/>
    <property type="match status" value="1"/>
</dbReference>
<dbReference type="PANTHER" id="PTHR18806:SF4">
    <property type="entry name" value="RNA-BINDING PROTEIN 25"/>
    <property type="match status" value="1"/>
</dbReference>
<dbReference type="InterPro" id="IPR000504">
    <property type="entry name" value="RRM_dom"/>
</dbReference>
<feature type="domain" description="RRM" evidence="3">
    <location>
        <begin position="111"/>
        <end position="188"/>
    </location>
</feature>
<sequence>MSFPPRPPMVPGMPMPFMGLPGMPPGMPVGIPPPMMGGPPPGGNGPPMQFFSGGPGHPRPGMQGPPLVPPPVNTNVRNRPVTVSKPPVVKQPEPAQPSPQPVPSQPSGPPVTVFVGNITEKWPDAMIRQLLATCGQVVNWKRVQGASGKLQGFGFCEFNGPDAGLRAVRLLHELEVGDKKLVVKVDAKTSSVLEEFKAERKKRKAEGLLENKTEENDKSGSTGKSKKTADGHQEEDYMDNEMKEADERSRVRIGIIFREFKNELDAYVPPGGNEKPEKDSAASKQQIQDKLHLLKLSSLDKNSSMKPPDSDDLPEDLALEEGKREIITREISNFRENMKQEKQKEEERKKIYRERRERERARDERRKEERGSPERIRRDRSRSRGSRGRDAVSPARRRSRSRSDEPSRRDRNRDREDRDRGRDRDRERDRDRRRRSRDRRSRSKSRERERERSPPPPPKPRYREREEEEEAAEQKRIERKAREKEAAYEERLRAWEMREQKKAKEIQRDRERVLRIDDDQQRNAKRMKQFLEDYDDEKHDSKYYKGKELQRRLADRAKELEADNKDRQREREELEDIKLRMLTSNATPPGGTPLASRFDKYKKPMSDSTNTSLTSTPTYKTAGFAKIDATVRKSPIASRLQALASNPSNHLKNGNAVTQNIESSPLPRSQSSETMKTAVDTSNTHAAPTAVKEQQQQQPPTTGQQTSFSAIQFSSFVPISKSNPTTPNSTAASPAVNVAQMSPSLKSLAGTGFQITLNSGGNPSKDEDSRNSFPSPAVSGGMPSPAGSRDDDDFSAPGFSPADLPKKKKMDVRDVFNQDEDDNDGFGSARKRKLVPLDFDEPKKGKKDDKIPEDKKKHIKSLIEKIPTDKAALFAHEIDWDMLDNTLMEKRIRPWINKKIIDYIGEPEPTLVDFICSKVLGRSAPQSILDDVMMVLDDEAEVFVVKMWRLLVYEIAAKKLGGSYFDNA</sequence>
<feature type="region of interest" description="Disordered" evidence="2">
    <location>
        <begin position="265"/>
        <end position="485"/>
    </location>
</feature>
<dbReference type="OrthoDB" id="6275295at2759"/>
<feature type="compositionally biased region" description="Basic and acidic residues" evidence="2">
    <location>
        <begin position="274"/>
        <end position="292"/>
    </location>
</feature>
<evidence type="ECO:0000256" key="2">
    <source>
        <dbReference type="SAM" id="MobiDB-lite"/>
    </source>
</evidence>
<dbReference type="Proteomes" id="UP000708208">
    <property type="component" value="Unassembled WGS sequence"/>
</dbReference>
<feature type="compositionally biased region" description="Pro residues" evidence="2">
    <location>
        <begin position="94"/>
        <end position="109"/>
    </location>
</feature>
<keyword evidence="6" id="KW-1185">Reference proteome</keyword>
<evidence type="ECO:0000259" key="3">
    <source>
        <dbReference type="PROSITE" id="PS50102"/>
    </source>
</evidence>
<comment type="caution">
    <text evidence="5">The sequence shown here is derived from an EMBL/GenBank/DDBJ whole genome shotgun (WGS) entry which is preliminary data.</text>
</comment>
<feature type="compositionally biased region" description="Basic residues" evidence="2">
    <location>
        <begin position="431"/>
        <end position="443"/>
    </location>
</feature>
<dbReference type="FunFam" id="1.20.1390.10:FF:000004">
    <property type="entry name" value="RNA-binding motif protein 25"/>
    <property type="match status" value="1"/>
</dbReference>
<dbReference type="InterPro" id="IPR034268">
    <property type="entry name" value="RBM25_RRM"/>
</dbReference>
<accession>A0A8J2JH75</accession>
<reference evidence="5" key="1">
    <citation type="submission" date="2021-06" db="EMBL/GenBank/DDBJ databases">
        <authorList>
            <person name="Hodson N. C."/>
            <person name="Mongue J. A."/>
            <person name="Jaron S. K."/>
        </authorList>
    </citation>
    <scope>NUCLEOTIDE SEQUENCE</scope>
</reference>
<dbReference type="Pfam" id="PF00076">
    <property type="entry name" value="RRM_1"/>
    <property type="match status" value="1"/>
</dbReference>
<feature type="region of interest" description="Disordered" evidence="2">
    <location>
        <begin position="37"/>
        <end position="110"/>
    </location>
</feature>
<feature type="compositionally biased region" description="Basic and acidic residues" evidence="2">
    <location>
        <begin position="840"/>
        <end position="854"/>
    </location>
</feature>
<feature type="region of interest" description="Disordered" evidence="2">
    <location>
        <begin position="517"/>
        <end position="617"/>
    </location>
</feature>
<evidence type="ECO:0008006" key="7">
    <source>
        <dbReference type="Google" id="ProtNLM"/>
    </source>
</evidence>
<dbReference type="InterPro" id="IPR052768">
    <property type="entry name" value="RBM25"/>
</dbReference>
<evidence type="ECO:0000313" key="5">
    <source>
        <dbReference type="EMBL" id="CAG7720208.1"/>
    </source>
</evidence>
<evidence type="ECO:0000313" key="6">
    <source>
        <dbReference type="Proteomes" id="UP000708208"/>
    </source>
</evidence>
<organism evidence="5 6">
    <name type="scientific">Allacma fusca</name>
    <dbReference type="NCBI Taxonomy" id="39272"/>
    <lineage>
        <taxon>Eukaryota</taxon>
        <taxon>Metazoa</taxon>
        <taxon>Ecdysozoa</taxon>
        <taxon>Arthropoda</taxon>
        <taxon>Hexapoda</taxon>
        <taxon>Collembola</taxon>
        <taxon>Symphypleona</taxon>
        <taxon>Sminthuridae</taxon>
        <taxon>Allacma</taxon>
    </lineage>
</organism>
<feature type="compositionally biased region" description="Basic and acidic residues" evidence="2">
    <location>
        <begin position="227"/>
        <end position="245"/>
    </location>
</feature>
<feature type="compositionally biased region" description="Low complexity" evidence="2">
    <location>
        <begin position="73"/>
        <end position="83"/>
    </location>
</feature>
<protein>
    <recommendedName>
        <fullName evidence="7">RNA-binding protein 25</fullName>
    </recommendedName>
</protein>
<feature type="compositionally biased region" description="Basic and acidic residues" evidence="2">
    <location>
        <begin position="472"/>
        <end position="485"/>
    </location>
</feature>
<feature type="compositionally biased region" description="Acidic residues" evidence="2">
    <location>
        <begin position="310"/>
        <end position="319"/>
    </location>
</feature>
<dbReference type="AlphaFoldDB" id="A0A8J2JH75"/>
<keyword evidence="1" id="KW-0694">RNA-binding</keyword>
<dbReference type="InterPro" id="IPR002483">
    <property type="entry name" value="PWI_dom"/>
</dbReference>
<dbReference type="GO" id="GO:0000381">
    <property type="term" value="P:regulation of alternative mRNA splicing, via spliceosome"/>
    <property type="evidence" value="ECO:0007669"/>
    <property type="project" value="TreeGrafter"/>
</dbReference>
<feature type="compositionally biased region" description="Basic and acidic residues" evidence="2">
    <location>
        <begin position="205"/>
        <end position="218"/>
    </location>
</feature>
<feature type="compositionally biased region" description="Polar residues" evidence="2">
    <location>
        <begin position="660"/>
        <end position="686"/>
    </location>
</feature>
<feature type="region of interest" description="Disordered" evidence="2">
    <location>
        <begin position="753"/>
        <end position="854"/>
    </location>
</feature>
<feature type="compositionally biased region" description="Basic and acidic residues" evidence="2">
    <location>
        <begin position="401"/>
        <end position="430"/>
    </location>
</feature>
<feature type="domain" description="PWI" evidence="4">
    <location>
        <begin position="871"/>
        <end position="968"/>
    </location>
</feature>
<feature type="compositionally biased region" description="Basic and acidic residues" evidence="2">
    <location>
        <begin position="444"/>
        <end position="453"/>
    </location>
</feature>
<feature type="region of interest" description="Disordered" evidence="2">
    <location>
        <begin position="203"/>
        <end position="245"/>
    </location>
</feature>
<proteinExistence type="predicted"/>
<feature type="compositionally biased region" description="Polar residues" evidence="2">
    <location>
        <begin position="753"/>
        <end position="762"/>
    </location>
</feature>
<name>A0A8J2JH75_9HEXA</name>
<feature type="compositionally biased region" description="Polar residues" evidence="2">
    <location>
        <begin position="606"/>
        <end position="617"/>
    </location>
</feature>
<feature type="compositionally biased region" description="Basic and acidic residues" evidence="2">
    <location>
        <begin position="320"/>
        <end position="377"/>
    </location>
</feature>
<feature type="compositionally biased region" description="Low complexity" evidence="2">
    <location>
        <begin position="294"/>
        <end position="306"/>
    </location>
</feature>
<dbReference type="Pfam" id="PF01480">
    <property type="entry name" value="PWI"/>
    <property type="match status" value="1"/>
</dbReference>
<evidence type="ECO:0000256" key="1">
    <source>
        <dbReference type="PROSITE-ProRule" id="PRU00176"/>
    </source>
</evidence>
<gene>
    <name evidence="5" type="ORF">AFUS01_LOCUS9494</name>
</gene>